<dbReference type="PIRSF" id="PIRSF015950">
    <property type="entry name" value="Mev_P_decrbx"/>
    <property type="match status" value="1"/>
</dbReference>
<evidence type="ECO:0000313" key="10">
    <source>
        <dbReference type="EMBL" id="NLJ18347.1"/>
    </source>
</evidence>
<evidence type="ECO:0000256" key="4">
    <source>
        <dbReference type="ARBA" id="ARBA00022741"/>
    </source>
</evidence>
<dbReference type="Pfam" id="PF18376">
    <property type="entry name" value="MDD_C"/>
    <property type="match status" value="1"/>
</dbReference>
<organism evidence="10 11">
    <name type="scientific">Globicatella sulfidifaciens</name>
    <dbReference type="NCBI Taxonomy" id="136093"/>
    <lineage>
        <taxon>Bacteria</taxon>
        <taxon>Bacillati</taxon>
        <taxon>Bacillota</taxon>
        <taxon>Bacilli</taxon>
        <taxon>Lactobacillales</taxon>
        <taxon>Aerococcaceae</taxon>
        <taxon>Globicatella</taxon>
    </lineage>
</organism>
<evidence type="ECO:0000256" key="3">
    <source>
        <dbReference type="ARBA" id="ARBA00022516"/>
    </source>
</evidence>
<name>A0A7X8C3J8_9LACT</name>
<dbReference type="Pfam" id="PF22700">
    <property type="entry name" value="MVD-like_N"/>
    <property type="match status" value="1"/>
</dbReference>
<feature type="domain" description="Mvd1 C-terminal" evidence="8">
    <location>
        <begin position="181"/>
        <end position="320"/>
    </location>
</feature>
<accession>A0A7X8C3J8</accession>
<dbReference type="InterPro" id="IPR005935">
    <property type="entry name" value="Mev_decarb"/>
</dbReference>
<keyword evidence="6" id="KW-0443">Lipid metabolism</keyword>
<dbReference type="NCBIfam" id="TIGR01240">
    <property type="entry name" value="mevDPdecarb"/>
    <property type="match status" value="1"/>
</dbReference>
<dbReference type="EC" id="4.1.1.33" evidence="2"/>
<evidence type="ECO:0000313" key="11">
    <source>
        <dbReference type="Proteomes" id="UP000541058"/>
    </source>
</evidence>
<dbReference type="InterPro" id="IPR029765">
    <property type="entry name" value="Mev_diP_decarb"/>
</dbReference>
<dbReference type="PANTHER" id="PTHR10977:SF3">
    <property type="entry name" value="DIPHOSPHOMEVALONATE DECARBOXYLASE"/>
    <property type="match status" value="1"/>
</dbReference>
<evidence type="ECO:0000256" key="6">
    <source>
        <dbReference type="ARBA" id="ARBA00023098"/>
    </source>
</evidence>
<dbReference type="GO" id="GO:0005524">
    <property type="term" value="F:ATP binding"/>
    <property type="evidence" value="ECO:0007669"/>
    <property type="project" value="UniProtKB-KW"/>
</dbReference>
<dbReference type="InterPro" id="IPR041431">
    <property type="entry name" value="Mvd1_C"/>
</dbReference>
<evidence type="ECO:0000256" key="1">
    <source>
        <dbReference type="ARBA" id="ARBA00008831"/>
    </source>
</evidence>
<keyword evidence="4" id="KW-0547">Nucleotide-binding</keyword>
<dbReference type="InterPro" id="IPR036554">
    <property type="entry name" value="GHMP_kinase_C_sf"/>
</dbReference>
<dbReference type="AlphaFoldDB" id="A0A7X8C3J8"/>
<feature type="domain" description="Diphosphomevalonate decarboxylase-like N-terminal" evidence="9">
    <location>
        <begin position="12"/>
        <end position="166"/>
    </location>
</feature>
<reference evidence="10 11" key="1">
    <citation type="journal article" date="2020" name="Biotechnol. Biofuels">
        <title>New insights from the biogas microbiome by comprehensive genome-resolved metagenomics of nearly 1600 species originating from multiple anaerobic digesters.</title>
        <authorList>
            <person name="Campanaro S."/>
            <person name="Treu L."/>
            <person name="Rodriguez-R L.M."/>
            <person name="Kovalovszki A."/>
            <person name="Ziels R.M."/>
            <person name="Maus I."/>
            <person name="Zhu X."/>
            <person name="Kougias P.G."/>
            <person name="Basile A."/>
            <person name="Luo G."/>
            <person name="Schluter A."/>
            <person name="Konstantinidis K.T."/>
            <person name="Angelidaki I."/>
        </authorList>
    </citation>
    <scope>NUCLEOTIDE SEQUENCE [LARGE SCALE GENOMIC DNA]</scope>
    <source>
        <strain evidence="10">AS23ysBPME_34</strain>
    </source>
</reference>
<gene>
    <name evidence="10" type="primary">mvaD</name>
    <name evidence="10" type="ORF">GX355_05750</name>
</gene>
<dbReference type="GO" id="GO:0004163">
    <property type="term" value="F:diphosphomevalonate decarboxylase activity"/>
    <property type="evidence" value="ECO:0007669"/>
    <property type="project" value="UniProtKB-EC"/>
</dbReference>
<dbReference type="InterPro" id="IPR020568">
    <property type="entry name" value="Ribosomal_Su5_D2-typ_SF"/>
</dbReference>
<dbReference type="EMBL" id="JAAYSM010000182">
    <property type="protein sequence ID" value="NLJ18347.1"/>
    <property type="molecule type" value="Genomic_DNA"/>
</dbReference>
<evidence type="ECO:0000256" key="5">
    <source>
        <dbReference type="ARBA" id="ARBA00022840"/>
    </source>
</evidence>
<dbReference type="FunFam" id="3.30.230.10:FF:000072">
    <property type="entry name" value="Diphosphomevalonate decarboxylase"/>
    <property type="match status" value="1"/>
</dbReference>
<evidence type="ECO:0000256" key="7">
    <source>
        <dbReference type="ARBA" id="ARBA00023239"/>
    </source>
</evidence>
<dbReference type="Proteomes" id="UP000541058">
    <property type="component" value="Unassembled WGS sequence"/>
</dbReference>
<dbReference type="SUPFAM" id="SSF54211">
    <property type="entry name" value="Ribosomal protein S5 domain 2-like"/>
    <property type="match status" value="1"/>
</dbReference>
<evidence type="ECO:0000259" key="8">
    <source>
        <dbReference type="Pfam" id="PF18376"/>
    </source>
</evidence>
<dbReference type="InterPro" id="IPR053859">
    <property type="entry name" value="MVD-like_N"/>
</dbReference>
<keyword evidence="7 10" id="KW-0456">Lyase</keyword>
<dbReference type="PANTHER" id="PTHR10977">
    <property type="entry name" value="DIPHOSPHOMEVALONATE DECARBOXYLASE"/>
    <property type="match status" value="1"/>
</dbReference>
<dbReference type="InterPro" id="IPR014721">
    <property type="entry name" value="Ribsml_uS5_D2-typ_fold_subgr"/>
</dbReference>
<keyword evidence="5" id="KW-0067">ATP-binding</keyword>
<evidence type="ECO:0000256" key="2">
    <source>
        <dbReference type="ARBA" id="ARBA00012296"/>
    </source>
</evidence>
<keyword evidence="3" id="KW-0444">Lipid biosynthesis</keyword>
<evidence type="ECO:0000259" key="9">
    <source>
        <dbReference type="Pfam" id="PF22700"/>
    </source>
</evidence>
<comment type="caution">
    <text evidence="10">The sequence shown here is derived from an EMBL/GenBank/DDBJ whole genome shotgun (WGS) entry which is preliminary data.</text>
</comment>
<dbReference type="Gene3D" id="3.30.70.890">
    <property type="entry name" value="GHMP kinase, C-terminal domain"/>
    <property type="match status" value="1"/>
</dbReference>
<dbReference type="GO" id="GO:0019287">
    <property type="term" value="P:isopentenyl diphosphate biosynthetic process, mevalonate pathway"/>
    <property type="evidence" value="ECO:0007669"/>
    <property type="project" value="InterPro"/>
</dbReference>
<proteinExistence type="inferred from homology"/>
<dbReference type="GO" id="GO:0005829">
    <property type="term" value="C:cytosol"/>
    <property type="evidence" value="ECO:0007669"/>
    <property type="project" value="InterPro"/>
</dbReference>
<sequence>MLLSKKIGYYRANTNIALIKYWGKRNKELFLPMTSSLSLTLDAFYTDTKVTVDSNLSQDYFTLDGIAQSYSDTQKVSKFVDLFRHLAGSQEHVYIESVNHVPTAAGLASSASAFSALACALNQAFNLNLDQRTLSTLARQGSGSASRSLFGGFVEWHKGEGDNSDSSYAEQIADADWDIAMLVIVINDQKKKISSRIGMEHTIQTSPFFALWPQEVEKDLALIKQAIKNKDFKTLGEVTEHNAMKMHATTIAANPSLTYWAPASITALQAVQTLRNDLGFECYATMDAGPNVKVLCRKSEIDALSKQLLTHFKPEQLIKAYPGEAPRPLPID</sequence>
<protein>
    <recommendedName>
        <fullName evidence="2">diphosphomevalonate decarboxylase</fullName>
        <ecNumber evidence="2">4.1.1.33</ecNumber>
    </recommendedName>
</protein>
<dbReference type="Gene3D" id="3.30.230.10">
    <property type="match status" value="1"/>
</dbReference>
<comment type="similarity">
    <text evidence="1">Belongs to the diphosphomevalonate decarboxylase family.</text>
</comment>
<dbReference type="SUPFAM" id="SSF55060">
    <property type="entry name" value="GHMP Kinase, C-terminal domain"/>
    <property type="match status" value="1"/>
</dbReference>